<organism evidence="3 4">
    <name type="scientific">Massarina eburnea CBS 473.64</name>
    <dbReference type="NCBI Taxonomy" id="1395130"/>
    <lineage>
        <taxon>Eukaryota</taxon>
        <taxon>Fungi</taxon>
        <taxon>Dikarya</taxon>
        <taxon>Ascomycota</taxon>
        <taxon>Pezizomycotina</taxon>
        <taxon>Dothideomycetes</taxon>
        <taxon>Pleosporomycetidae</taxon>
        <taxon>Pleosporales</taxon>
        <taxon>Massarineae</taxon>
        <taxon>Massarinaceae</taxon>
        <taxon>Massarina</taxon>
    </lineage>
</organism>
<evidence type="ECO:0008006" key="5">
    <source>
        <dbReference type="Google" id="ProtNLM"/>
    </source>
</evidence>
<sequence>MTAAIAKYAAQKMLSKEMDKYKDRKPEGSYDPYYEMIPHPRKPGKSKKVKKQIPAYIPEHDANILARARKTAYHLDFALFNFMGLRFGWASVIGIVPLVGDGADAFLAFVLILHMLKIEDGLPKKIFARMMLNLVVDFTIGLVPVVGDLVDAAVKCNGRNVRLLENHLDRKYKPEAIQEAESKLPANKRPRPATIYEDFSDEEDTRRGTFDDRHDDVRQPTRAYSGRKERVPDEEMGLPRQDTHRSHKEKPGRRGTNSSRRH</sequence>
<feature type="region of interest" description="Disordered" evidence="1">
    <location>
        <begin position="179"/>
        <end position="262"/>
    </location>
</feature>
<keyword evidence="4" id="KW-1185">Reference proteome</keyword>
<keyword evidence="2" id="KW-0812">Transmembrane</keyword>
<keyword evidence="2" id="KW-0472">Membrane</keyword>
<reference evidence="3" key="1">
    <citation type="journal article" date="2020" name="Stud. Mycol.">
        <title>101 Dothideomycetes genomes: a test case for predicting lifestyles and emergence of pathogens.</title>
        <authorList>
            <person name="Haridas S."/>
            <person name="Albert R."/>
            <person name="Binder M."/>
            <person name="Bloem J."/>
            <person name="Labutti K."/>
            <person name="Salamov A."/>
            <person name="Andreopoulos B."/>
            <person name="Baker S."/>
            <person name="Barry K."/>
            <person name="Bills G."/>
            <person name="Bluhm B."/>
            <person name="Cannon C."/>
            <person name="Castanera R."/>
            <person name="Culley D."/>
            <person name="Daum C."/>
            <person name="Ezra D."/>
            <person name="Gonzalez J."/>
            <person name="Henrissat B."/>
            <person name="Kuo A."/>
            <person name="Liang C."/>
            <person name="Lipzen A."/>
            <person name="Lutzoni F."/>
            <person name="Magnuson J."/>
            <person name="Mondo S."/>
            <person name="Nolan M."/>
            <person name="Ohm R."/>
            <person name="Pangilinan J."/>
            <person name="Park H.-J."/>
            <person name="Ramirez L."/>
            <person name="Alfaro M."/>
            <person name="Sun H."/>
            <person name="Tritt A."/>
            <person name="Yoshinaga Y."/>
            <person name="Zwiers L.-H."/>
            <person name="Turgeon B."/>
            <person name="Goodwin S."/>
            <person name="Spatafora J."/>
            <person name="Crous P."/>
            <person name="Grigoriev I."/>
        </authorList>
    </citation>
    <scope>NUCLEOTIDE SEQUENCE</scope>
    <source>
        <strain evidence="3">CBS 473.64</strain>
    </source>
</reference>
<feature type="compositionally biased region" description="Basic residues" evidence="1">
    <location>
        <begin position="245"/>
        <end position="262"/>
    </location>
</feature>
<feature type="compositionally biased region" description="Basic and acidic residues" evidence="1">
    <location>
        <begin position="204"/>
        <end position="219"/>
    </location>
</feature>
<keyword evidence="2" id="KW-1133">Transmembrane helix</keyword>
<evidence type="ECO:0000313" key="3">
    <source>
        <dbReference type="EMBL" id="KAF2636313.1"/>
    </source>
</evidence>
<dbReference type="OrthoDB" id="2103474at2759"/>
<dbReference type="EMBL" id="MU006799">
    <property type="protein sequence ID" value="KAF2636313.1"/>
    <property type="molecule type" value="Genomic_DNA"/>
</dbReference>
<dbReference type="AlphaFoldDB" id="A0A6A6RP95"/>
<protein>
    <recommendedName>
        <fullName evidence="5">PH domain-containing protein</fullName>
    </recommendedName>
</protein>
<dbReference type="PANTHER" id="PTHR35519:SF2">
    <property type="entry name" value="PH DOMAIN PROTEIN"/>
    <property type="match status" value="1"/>
</dbReference>
<feature type="transmembrane region" description="Helical" evidence="2">
    <location>
        <begin position="87"/>
        <end position="114"/>
    </location>
</feature>
<evidence type="ECO:0000256" key="2">
    <source>
        <dbReference type="SAM" id="Phobius"/>
    </source>
</evidence>
<dbReference type="Proteomes" id="UP000799753">
    <property type="component" value="Unassembled WGS sequence"/>
</dbReference>
<dbReference type="PANTHER" id="PTHR35519">
    <property type="entry name" value="MEMBRANE PROTEINS"/>
    <property type="match status" value="1"/>
</dbReference>
<gene>
    <name evidence="3" type="ORF">P280DRAFT_473157</name>
</gene>
<proteinExistence type="predicted"/>
<evidence type="ECO:0000313" key="4">
    <source>
        <dbReference type="Proteomes" id="UP000799753"/>
    </source>
</evidence>
<evidence type="ECO:0000256" key="1">
    <source>
        <dbReference type="SAM" id="MobiDB-lite"/>
    </source>
</evidence>
<dbReference type="InterPro" id="IPR025187">
    <property type="entry name" value="DUF4112"/>
</dbReference>
<name>A0A6A6RP95_9PLEO</name>
<dbReference type="Pfam" id="PF13430">
    <property type="entry name" value="DUF4112"/>
    <property type="match status" value="1"/>
</dbReference>
<accession>A0A6A6RP95</accession>